<feature type="transmembrane region" description="Helical" evidence="1">
    <location>
        <begin position="106"/>
        <end position="125"/>
    </location>
</feature>
<dbReference type="RefSeq" id="WP_156005743.1">
    <property type="nucleotide sequence ID" value="NZ_CP045483.1"/>
</dbReference>
<feature type="transmembrane region" description="Helical" evidence="1">
    <location>
        <begin position="7"/>
        <end position="27"/>
    </location>
</feature>
<keyword evidence="1" id="KW-0812">Transmembrane</keyword>
<dbReference type="GeneID" id="42798188"/>
<dbReference type="Proteomes" id="UP000423396">
    <property type="component" value="Chromosome"/>
</dbReference>
<gene>
    <name evidence="2" type="ORF">D1868_03905</name>
</gene>
<dbReference type="EMBL" id="CP045483">
    <property type="protein sequence ID" value="QGR19203.1"/>
    <property type="molecule type" value="Genomic_DNA"/>
</dbReference>
<evidence type="ECO:0000313" key="2">
    <source>
        <dbReference type="EMBL" id="QGR19203.1"/>
    </source>
</evidence>
<keyword evidence="1" id="KW-1133">Transmembrane helix</keyword>
<proteinExistence type="predicted"/>
<name>A0A650CN62_9CREN</name>
<dbReference type="AlphaFoldDB" id="A0A650CN62"/>
<dbReference type="KEGG" id="sazo:D1868_03905"/>
<keyword evidence="1" id="KW-0472">Membrane</keyword>
<keyword evidence="3" id="KW-1185">Reference proteome</keyword>
<sequence length="126" mass="13832">MRIIVGVSAAIWSIVHLIVGYGAAVIASSVVGHASLIFAIYSEYFGFNAALYLFASYEILTNTRKLLLPFFILFTFNTFLIIYTHVDKAPLLGKPLPIIPEVYPAILLDIILLIGTGILLVKNYVG</sequence>
<protein>
    <submittedName>
        <fullName evidence="2">Uncharacterized protein</fullName>
    </submittedName>
</protein>
<feature type="transmembrane region" description="Helical" evidence="1">
    <location>
        <begin position="33"/>
        <end position="54"/>
    </location>
</feature>
<accession>A0A650CN62</accession>
<feature type="transmembrane region" description="Helical" evidence="1">
    <location>
        <begin position="66"/>
        <end position="86"/>
    </location>
</feature>
<organism evidence="2 3">
    <name type="scientific">Stygiolobus azoricus</name>
    <dbReference type="NCBI Taxonomy" id="41675"/>
    <lineage>
        <taxon>Archaea</taxon>
        <taxon>Thermoproteota</taxon>
        <taxon>Thermoprotei</taxon>
        <taxon>Sulfolobales</taxon>
        <taxon>Sulfolobaceae</taxon>
        <taxon>Stygiolobus</taxon>
    </lineage>
</organism>
<evidence type="ECO:0000256" key="1">
    <source>
        <dbReference type="SAM" id="Phobius"/>
    </source>
</evidence>
<evidence type="ECO:0000313" key="3">
    <source>
        <dbReference type="Proteomes" id="UP000423396"/>
    </source>
</evidence>
<dbReference type="OrthoDB" id="39829at2157"/>
<reference evidence="2 3" key="1">
    <citation type="submission" date="2019-10" db="EMBL/GenBank/DDBJ databases">
        <title>Genome Sequences from Six Type Strain Members of the Archaeal Family Sulfolobaceae: Acidianus ambivalens, Acidianus infernus, Metallosphaera prunae, Stygiolobus azoricus, Sulfolobus metallicus, and Sulfurisphaera ohwakuensis.</title>
        <authorList>
            <person name="Counts J.A."/>
            <person name="Kelly R.M."/>
        </authorList>
    </citation>
    <scope>NUCLEOTIDE SEQUENCE [LARGE SCALE GENOMIC DNA]</scope>
    <source>
        <strain evidence="2 3">FC6</strain>
    </source>
</reference>